<keyword evidence="4" id="KW-0645">Protease</keyword>
<dbReference type="Gene3D" id="3.40.630.10">
    <property type="entry name" value="Zn peptidases"/>
    <property type="match status" value="1"/>
</dbReference>
<dbReference type="OrthoDB" id="3626597at2759"/>
<organism evidence="12 13">
    <name type="scientific">Basidiobolus meristosporus CBS 931.73</name>
    <dbReference type="NCBI Taxonomy" id="1314790"/>
    <lineage>
        <taxon>Eukaryota</taxon>
        <taxon>Fungi</taxon>
        <taxon>Fungi incertae sedis</taxon>
        <taxon>Zoopagomycota</taxon>
        <taxon>Entomophthoromycotina</taxon>
        <taxon>Basidiobolomycetes</taxon>
        <taxon>Basidiobolales</taxon>
        <taxon>Basidiobolaceae</taxon>
        <taxon>Basidiobolus</taxon>
    </lineage>
</organism>
<dbReference type="GO" id="GO:0008270">
    <property type="term" value="F:zinc ion binding"/>
    <property type="evidence" value="ECO:0007669"/>
    <property type="project" value="InterPro"/>
</dbReference>
<keyword evidence="3" id="KW-0121">Carboxypeptidase</keyword>
<comment type="caution">
    <text evidence="12">The sequence shown here is derived from an EMBL/GenBank/DDBJ whole genome shotgun (WGS) entry which is preliminary data.</text>
</comment>
<dbReference type="STRING" id="1314790.A0A1Y1YD39"/>
<dbReference type="CDD" id="cd03860">
    <property type="entry name" value="M14_CP_A-B_like"/>
    <property type="match status" value="1"/>
</dbReference>
<evidence type="ECO:0000259" key="11">
    <source>
        <dbReference type="PROSITE" id="PS52035"/>
    </source>
</evidence>
<keyword evidence="5" id="KW-0479">Metal-binding</keyword>
<dbReference type="Proteomes" id="UP000193498">
    <property type="component" value="Unassembled WGS sequence"/>
</dbReference>
<evidence type="ECO:0000313" key="12">
    <source>
        <dbReference type="EMBL" id="ORX95897.1"/>
    </source>
</evidence>
<dbReference type="GO" id="GO:0006508">
    <property type="term" value="P:proteolysis"/>
    <property type="evidence" value="ECO:0007669"/>
    <property type="project" value="UniProtKB-KW"/>
</dbReference>
<feature type="domain" description="Peptidase M14" evidence="11">
    <location>
        <begin position="133"/>
        <end position="435"/>
    </location>
</feature>
<protein>
    <recommendedName>
        <fullName evidence="11">Peptidase M14 domain-containing protein</fullName>
    </recommendedName>
</protein>
<dbReference type="EMBL" id="MCFE01000165">
    <property type="protein sequence ID" value="ORX95897.1"/>
    <property type="molecule type" value="Genomic_DNA"/>
</dbReference>
<evidence type="ECO:0000256" key="10">
    <source>
        <dbReference type="PROSITE-ProRule" id="PRU01379"/>
    </source>
</evidence>
<evidence type="ECO:0000256" key="4">
    <source>
        <dbReference type="ARBA" id="ARBA00022670"/>
    </source>
</evidence>
<evidence type="ECO:0000313" key="13">
    <source>
        <dbReference type="Proteomes" id="UP000193498"/>
    </source>
</evidence>
<comment type="similarity">
    <text evidence="2 10">Belongs to the peptidase M14 family.</text>
</comment>
<evidence type="ECO:0000256" key="7">
    <source>
        <dbReference type="ARBA" id="ARBA00022801"/>
    </source>
</evidence>
<dbReference type="InParanoid" id="A0A1Y1YD39"/>
<dbReference type="PANTHER" id="PTHR11705:SF143">
    <property type="entry name" value="SLL0236 PROTEIN"/>
    <property type="match status" value="1"/>
</dbReference>
<dbReference type="FunCoup" id="A0A1Y1YD39">
    <property type="interactions" value="6"/>
</dbReference>
<dbReference type="AlphaFoldDB" id="A0A1Y1YD39"/>
<dbReference type="Pfam" id="PF00246">
    <property type="entry name" value="Peptidase_M14"/>
    <property type="match status" value="1"/>
</dbReference>
<evidence type="ECO:0000256" key="2">
    <source>
        <dbReference type="ARBA" id="ARBA00005988"/>
    </source>
</evidence>
<keyword evidence="13" id="KW-1185">Reference proteome</keyword>
<dbReference type="PRINTS" id="PR00765">
    <property type="entry name" value="CRBOXYPTASEA"/>
</dbReference>
<dbReference type="FunFam" id="3.40.630.10:FF:000084">
    <property type="entry name" value="Carboxypeptidase B2"/>
    <property type="match status" value="1"/>
</dbReference>
<accession>A0A1Y1YD39</accession>
<feature type="active site" description="Proton donor/acceptor" evidence="10">
    <location>
        <position position="400"/>
    </location>
</feature>
<proteinExistence type="inferred from homology"/>
<gene>
    <name evidence="12" type="ORF">K493DRAFT_301197</name>
</gene>
<dbReference type="PANTHER" id="PTHR11705">
    <property type="entry name" value="PROTEASE FAMILY M14 CARBOXYPEPTIDASE A,B"/>
    <property type="match status" value="1"/>
</dbReference>
<evidence type="ECO:0000256" key="5">
    <source>
        <dbReference type="ARBA" id="ARBA00022723"/>
    </source>
</evidence>
<keyword evidence="7" id="KW-0378">Hydrolase</keyword>
<reference evidence="12 13" key="1">
    <citation type="submission" date="2016-07" db="EMBL/GenBank/DDBJ databases">
        <title>Pervasive Adenine N6-methylation of Active Genes in Fungi.</title>
        <authorList>
            <consortium name="DOE Joint Genome Institute"/>
            <person name="Mondo S.J."/>
            <person name="Dannebaum R.O."/>
            <person name="Kuo R.C."/>
            <person name="Labutti K."/>
            <person name="Haridas S."/>
            <person name="Kuo A."/>
            <person name="Salamov A."/>
            <person name="Ahrendt S.R."/>
            <person name="Lipzen A."/>
            <person name="Sullivan W."/>
            <person name="Andreopoulos W.B."/>
            <person name="Clum A."/>
            <person name="Lindquist E."/>
            <person name="Daum C."/>
            <person name="Ramamoorthy G.K."/>
            <person name="Gryganskyi A."/>
            <person name="Culley D."/>
            <person name="Magnuson J.K."/>
            <person name="James T.Y."/>
            <person name="O'Malley M.A."/>
            <person name="Stajich J.E."/>
            <person name="Spatafora J.W."/>
            <person name="Visel A."/>
            <person name="Grigoriev I.V."/>
        </authorList>
    </citation>
    <scope>NUCLEOTIDE SEQUENCE [LARGE SCALE GENOMIC DNA]</scope>
    <source>
        <strain evidence="12 13">CBS 931.73</strain>
    </source>
</reference>
<keyword evidence="9" id="KW-0482">Metalloprotease</keyword>
<dbReference type="SMART" id="SM00631">
    <property type="entry name" value="Zn_pept"/>
    <property type="match status" value="1"/>
</dbReference>
<dbReference type="GO" id="GO:0004181">
    <property type="term" value="F:metallocarboxypeptidase activity"/>
    <property type="evidence" value="ECO:0007669"/>
    <property type="project" value="InterPro"/>
</dbReference>
<dbReference type="GO" id="GO:0005615">
    <property type="term" value="C:extracellular space"/>
    <property type="evidence" value="ECO:0007669"/>
    <property type="project" value="TreeGrafter"/>
</dbReference>
<sequence>MPDAPLFQPCLLPYIRHILVFDKAGGMHCLKLLVIPIVFSFPIDLGLHTVRYDHHKIVRFPTTPETLRLVQEHDYDLWKCSKDELHVRVTSSELAQLERFEHSILVEDIQREIDREATGQRLSKRDLSAWHTSYHSYDEIMDWLHALAEANPGLVSLNSSIGKSIEGRDIPALHLTSNNGKRKSQFWLQGLQHAREWISGSSMQYLADALVTGYSNDPSIRWMLNNFEIIILPVTNPDGYDYTWTTDRLWRKNRRLVKENVYGVDLNRNWPDHWGLGGSSHDPTTNTYLGASPGSEPEVVSLMKHYLRQPRIIGAIDFHSYGELIMWPFGWTHNKSPWDKGFAALGEGMRAAISAVNPKNRYAAEMDATLYIASGGADDWFFGEEVSKKQGFVTTGLTVELSPASDSPSFILPPERILPVGKEVLAMVQYFISHVYKNPAPIQWHANGNSSLQGS</sequence>
<evidence type="ECO:0000256" key="3">
    <source>
        <dbReference type="ARBA" id="ARBA00022645"/>
    </source>
</evidence>
<dbReference type="PROSITE" id="PS52035">
    <property type="entry name" value="PEPTIDASE_M14"/>
    <property type="match status" value="1"/>
</dbReference>
<evidence type="ECO:0000256" key="6">
    <source>
        <dbReference type="ARBA" id="ARBA00022729"/>
    </source>
</evidence>
<name>A0A1Y1YD39_9FUNG</name>
<dbReference type="SUPFAM" id="SSF53187">
    <property type="entry name" value="Zn-dependent exopeptidases"/>
    <property type="match status" value="1"/>
</dbReference>
<keyword evidence="6" id="KW-0732">Signal</keyword>
<keyword evidence="8" id="KW-0862">Zinc</keyword>
<evidence type="ECO:0000256" key="8">
    <source>
        <dbReference type="ARBA" id="ARBA00022833"/>
    </source>
</evidence>
<dbReference type="InterPro" id="IPR000834">
    <property type="entry name" value="Peptidase_M14"/>
</dbReference>
<comment type="cofactor">
    <cofactor evidence="1">
        <name>Zn(2+)</name>
        <dbReference type="ChEBI" id="CHEBI:29105"/>
    </cofactor>
</comment>
<evidence type="ECO:0000256" key="9">
    <source>
        <dbReference type="ARBA" id="ARBA00023049"/>
    </source>
</evidence>
<evidence type="ECO:0000256" key="1">
    <source>
        <dbReference type="ARBA" id="ARBA00001947"/>
    </source>
</evidence>
<dbReference type="SUPFAM" id="SSF54897">
    <property type="entry name" value="Protease propeptides/inhibitors"/>
    <property type="match status" value="1"/>
</dbReference>